<gene>
    <name evidence="1" type="ORF">Vadar_006862</name>
</gene>
<comment type="caution">
    <text evidence="1">The sequence shown here is derived from an EMBL/GenBank/DDBJ whole genome shotgun (WGS) entry which is preliminary data.</text>
</comment>
<protein>
    <submittedName>
        <fullName evidence="1">Uncharacterized protein</fullName>
    </submittedName>
</protein>
<sequence length="214" mass="23566">MAFGLSASSYLAPAALPTTEMDYPLFLSGRPKSGLRFELFSFLCPKLVTKIDDELVEDDEEEEEVDADYLVEHTHYEFYGPVGYAASLHHLMLLLIARHPNIQSVEITDSKRHGGLKLDGEELIRIWYVSRMELSGFVMKKVTLVVFRGNGVVANASGCGGGGGVGEVEDNGDALDGGFEGDGEGIFGEAMKEILTKHRFKARCYPIPQDEADW</sequence>
<dbReference type="Proteomes" id="UP000828048">
    <property type="component" value="Chromosome 6"/>
</dbReference>
<organism evidence="1 2">
    <name type="scientific">Vaccinium darrowii</name>
    <dbReference type="NCBI Taxonomy" id="229202"/>
    <lineage>
        <taxon>Eukaryota</taxon>
        <taxon>Viridiplantae</taxon>
        <taxon>Streptophyta</taxon>
        <taxon>Embryophyta</taxon>
        <taxon>Tracheophyta</taxon>
        <taxon>Spermatophyta</taxon>
        <taxon>Magnoliopsida</taxon>
        <taxon>eudicotyledons</taxon>
        <taxon>Gunneridae</taxon>
        <taxon>Pentapetalae</taxon>
        <taxon>asterids</taxon>
        <taxon>Ericales</taxon>
        <taxon>Ericaceae</taxon>
        <taxon>Vaccinioideae</taxon>
        <taxon>Vaccinieae</taxon>
        <taxon>Vaccinium</taxon>
    </lineage>
</organism>
<proteinExistence type="predicted"/>
<accession>A0ACB7X8P1</accession>
<evidence type="ECO:0000313" key="2">
    <source>
        <dbReference type="Proteomes" id="UP000828048"/>
    </source>
</evidence>
<evidence type="ECO:0000313" key="1">
    <source>
        <dbReference type="EMBL" id="KAH7836880.1"/>
    </source>
</evidence>
<keyword evidence="2" id="KW-1185">Reference proteome</keyword>
<dbReference type="EMBL" id="CM037156">
    <property type="protein sequence ID" value="KAH7836880.1"/>
    <property type="molecule type" value="Genomic_DNA"/>
</dbReference>
<reference evidence="1 2" key="1">
    <citation type="journal article" date="2021" name="Hortic Res">
        <title>High-quality reference genome and annotation aids understanding of berry development for evergreen blueberry (Vaccinium darrowii).</title>
        <authorList>
            <person name="Yu J."/>
            <person name="Hulse-Kemp A.M."/>
            <person name="Babiker E."/>
            <person name="Staton M."/>
        </authorList>
    </citation>
    <scope>NUCLEOTIDE SEQUENCE [LARGE SCALE GENOMIC DNA]</scope>
    <source>
        <strain evidence="2">cv. NJ 8807/NJ 8810</strain>
        <tissue evidence="1">Young leaf</tissue>
    </source>
</reference>
<name>A0ACB7X8P1_9ERIC</name>